<dbReference type="GO" id="GO:0005737">
    <property type="term" value="C:cytoplasm"/>
    <property type="evidence" value="ECO:0007669"/>
    <property type="project" value="UniProtKB-ARBA"/>
</dbReference>
<reference evidence="3" key="1">
    <citation type="submission" date="2017-01" db="EMBL/GenBank/DDBJ databases">
        <title>Comparative genomics of anhydrobiosis in the tardigrade Hypsibius dujardini.</title>
        <authorList>
            <person name="Yoshida Y."/>
            <person name="Koutsovoulos G."/>
            <person name="Laetsch D."/>
            <person name="Stevens L."/>
            <person name="Kumar S."/>
            <person name="Horikawa D."/>
            <person name="Ishino K."/>
            <person name="Komine S."/>
            <person name="Tomita M."/>
            <person name="Blaxter M."/>
            <person name="Arakawa K."/>
        </authorList>
    </citation>
    <scope>NUCLEOTIDE SEQUENCE [LARGE SCALE GENOMIC DNA]</scope>
    <source>
        <strain evidence="3">Z151</strain>
    </source>
</reference>
<sequence>MDEGTEPGSRRRIMGETIVSSVPGLQRGYELKMSDLRLFRTFNPGDTFSTSVSYVMDPETLTLSYLDHDAEIASANLAEEIQKTVKLLPPFKNLPAPQSVICARYSVDQLWYRAGVIGYLNNNSKVNVVFIDYGNDEIISVEDIRPLSDSLAKIPQLSIPAVLASIGAPPGGYTRQHRTDALAILTSTQQALFRVTKVENDNYFGSLFLVHDENGNREDVADIFVAKGIAVLKRTRSLILVELAEKK</sequence>
<dbReference type="PROSITE" id="PS50304">
    <property type="entry name" value="TUDOR"/>
    <property type="match status" value="1"/>
</dbReference>
<keyword evidence="3" id="KW-1185">Reference proteome</keyword>
<dbReference type="Pfam" id="PF00567">
    <property type="entry name" value="TUDOR"/>
    <property type="match status" value="1"/>
</dbReference>
<dbReference type="SMART" id="SM00333">
    <property type="entry name" value="TUDOR"/>
    <property type="match status" value="1"/>
</dbReference>
<proteinExistence type="predicted"/>
<dbReference type="InterPro" id="IPR002999">
    <property type="entry name" value="Tudor"/>
</dbReference>
<dbReference type="PANTHER" id="PTHR22948:SF29">
    <property type="entry name" value="FI02030P-RELATED"/>
    <property type="match status" value="1"/>
</dbReference>
<protein>
    <recommendedName>
        <fullName evidence="1">Tudor domain-containing protein</fullName>
    </recommendedName>
</protein>
<dbReference type="OrthoDB" id="9989103at2759"/>
<dbReference type="Proteomes" id="UP000192578">
    <property type="component" value="Unassembled WGS sequence"/>
</dbReference>
<name>A0A1W0WFJ1_HYPEX</name>
<accession>A0A1W0WFJ1</accession>
<gene>
    <name evidence="2" type="ORF">BV898_11829</name>
</gene>
<organism evidence="2 3">
    <name type="scientific">Hypsibius exemplaris</name>
    <name type="common">Freshwater tardigrade</name>
    <dbReference type="NCBI Taxonomy" id="2072580"/>
    <lineage>
        <taxon>Eukaryota</taxon>
        <taxon>Metazoa</taxon>
        <taxon>Ecdysozoa</taxon>
        <taxon>Tardigrada</taxon>
        <taxon>Eutardigrada</taxon>
        <taxon>Parachela</taxon>
        <taxon>Hypsibioidea</taxon>
        <taxon>Hypsibiidae</taxon>
        <taxon>Hypsibius</taxon>
    </lineage>
</organism>
<dbReference type="Gene3D" id="2.40.50.90">
    <property type="match status" value="1"/>
</dbReference>
<evidence type="ECO:0000313" key="3">
    <source>
        <dbReference type="Proteomes" id="UP000192578"/>
    </source>
</evidence>
<comment type="caution">
    <text evidence="2">The sequence shown here is derived from an EMBL/GenBank/DDBJ whole genome shotgun (WGS) entry which is preliminary data.</text>
</comment>
<evidence type="ECO:0000259" key="1">
    <source>
        <dbReference type="PROSITE" id="PS50304"/>
    </source>
</evidence>
<dbReference type="EMBL" id="MTYJ01000113">
    <property type="protein sequence ID" value="OQV13947.1"/>
    <property type="molecule type" value="Genomic_DNA"/>
</dbReference>
<dbReference type="Gene3D" id="2.30.30.140">
    <property type="match status" value="1"/>
</dbReference>
<feature type="domain" description="Tudor" evidence="1">
    <location>
        <begin position="95"/>
        <end position="154"/>
    </location>
</feature>
<dbReference type="SUPFAM" id="SSF63748">
    <property type="entry name" value="Tudor/PWWP/MBT"/>
    <property type="match status" value="1"/>
</dbReference>
<dbReference type="FunFam" id="2.30.30.140:FF:000018">
    <property type="entry name" value="Serine/threonine-protein kinase 31"/>
    <property type="match status" value="1"/>
</dbReference>
<dbReference type="InterPro" id="IPR050621">
    <property type="entry name" value="Tudor_domain_containing"/>
</dbReference>
<dbReference type="AlphaFoldDB" id="A0A1W0WFJ1"/>
<evidence type="ECO:0000313" key="2">
    <source>
        <dbReference type="EMBL" id="OQV13947.1"/>
    </source>
</evidence>
<dbReference type="PANTHER" id="PTHR22948">
    <property type="entry name" value="TUDOR DOMAIN CONTAINING PROTEIN"/>
    <property type="match status" value="1"/>
</dbReference>
<dbReference type="InterPro" id="IPR035437">
    <property type="entry name" value="SNase_OB-fold_sf"/>
</dbReference>